<keyword evidence="4" id="KW-0808">Transferase</keyword>
<reference evidence="11 12" key="1">
    <citation type="submission" date="2023-06" db="EMBL/GenBank/DDBJ databases">
        <title>Actinomyces orist ORNL 0101 HMT-893 genome.</title>
        <authorList>
            <person name="Johnston C.D."/>
            <person name="Chen T."/>
            <person name="Dewhirst F.E."/>
        </authorList>
    </citation>
    <scope>NUCLEOTIDE SEQUENCE [LARGE SCALE GENOMIC DNA]</scope>
    <source>
        <strain evidence="11 12">ORNL 0101</strain>
    </source>
</reference>
<keyword evidence="6 11" id="KW-0418">Kinase</keyword>
<evidence type="ECO:0000256" key="5">
    <source>
        <dbReference type="ARBA" id="ARBA00022741"/>
    </source>
</evidence>
<dbReference type="InterPro" id="IPR003594">
    <property type="entry name" value="HATPase_dom"/>
</dbReference>
<gene>
    <name evidence="11" type="ORF">QU665_01070</name>
</gene>
<evidence type="ECO:0000256" key="6">
    <source>
        <dbReference type="ARBA" id="ARBA00022777"/>
    </source>
</evidence>
<dbReference type="Gene3D" id="1.20.5.1930">
    <property type="match status" value="1"/>
</dbReference>
<dbReference type="PANTHER" id="PTHR24421:SF10">
    <property type="entry name" value="NITRATE_NITRITE SENSOR PROTEIN NARQ"/>
    <property type="match status" value="1"/>
</dbReference>
<feature type="domain" description="Histidine kinase/HSP90-like ATPase" evidence="10">
    <location>
        <begin position="275"/>
        <end position="371"/>
    </location>
</feature>
<evidence type="ECO:0000313" key="12">
    <source>
        <dbReference type="Proteomes" id="UP001289581"/>
    </source>
</evidence>
<dbReference type="CDD" id="cd16917">
    <property type="entry name" value="HATPase_UhpB-NarQ-NarX-like"/>
    <property type="match status" value="1"/>
</dbReference>
<feature type="transmembrane region" description="Helical" evidence="9">
    <location>
        <begin position="92"/>
        <end position="109"/>
    </location>
</feature>
<dbReference type="Pfam" id="PF02518">
    <property type="entry name" value="HATPase_c"/>
    <property type="match status" value="1"/>
</dbReference>
<dbReference type="InterPro" id="IPR011712">
    <property type="entry name" value="Sig_transdc_His_kin_sub3_dim/P"/>
</dbReference>
<comment type="caution">
    <text evidence="11">The sequence shown here is derived from an EMBL/GenBank/DDBJ whole genome shotgun (WGS) entry which is preliminary data.</text>
</comment>
<dbReference type="EMBL" id="JAXBCZ010000001">
    <property type="protein sequence ID" value="MEA1303687.1"/>
    <property type="molecule type" value="Genomic_DNA"/>
</dbReference>
<keyword evidence="5" id="KW-0547">Nucleotide-binding</keyword>
<keyword evidence="9" id="KW-0812">Transmembrane</keyword>
<dbReference type="GO" id="GO:0016020">
    <property type="term" value="C:membrane"/>
    <property type="evidence" value="ECO:0007669"/>
    <property type="project" value="InterPro"/>
</dbReference>
<dbReference type="RefSeq" id="WP_322911382.1">
    <property type="nucleotide sequence ID" value="NZ_JAXBCZ010000001.1"/>
</dbReference>
<keyword evidence="8" id="KW-0902">Two-component regulatory system</keyword>
<proteinExistence type="predicted"/>
<keyword evidence="9" id="KW-1133">Transmembrane helix</keyword>
<feature type="transmembrane region" description="Helical" evidence="9">
    <location>
        <begin position="115"/>
        <end position="133"/>
    </location>
</feature>
<dbReference type="EC" id="2.7.13.3" evidence="2"/>
<evidence type="ECO:0000256" key="3">
    <source>
        <dbReference type="ARBA" id="ARBA00022553"/>
    </source>
</evidence>
<keyword evidence="9" id="KW-0472">Membrane</keyword>
<protein>
    <recommendedName>
        <fullName evidence="2">histidine kinase</fullName>
        <ecNumber evidence="2">2.7.13.3</ecNumber>
    </recommendedName>
</protein>
<keyword evidence="12" id="KW-1185">Reference proteome</keyword>
<organism evidence="11 12">
    <name type="scientific">Actinomyces oris</name>
    <dbReference type="NCBI Taxonomy" id="544580"/>
    <lineage>
        <taxon>Bacteria</taxon>
        <taxon>Bacillati</taxon>
        <taxon>Actinomycetota</taxon>
        <taxon>Actinomycetes</taxon>
        <taxon>Actinomycetales</taxon>
        <taxon>Actinomycetaceae</taxon>
        <taxon>Actinomyces</taxon>
    </lineage>
</organism>
<dbReference type="AlphaFoldDB" id="A0AAW9KGD1"/>
<evidence type="ECO:0000313" key="11">
    <source>
        <dbReference type="EMBL" id="MEA1303687.1"/>
    </source>
</evidence>
<comment type="catalytic activity">
    <reaction evidence="1">
        <text>ATP + protein L-histidine = ADP + protein N-phospho-L-histidine.</text>
        <dbReference type="EC" id="2.7.13.3"/>
    </reaction>
</comment>
<dbReference type="InterPro" id="IPR050482">
    <property type="entry name" value="Sensor_HK_TwoCompSys"/>
</dbReference>
<keyword evidence="7" id="KW-0067">ATP-binding</keyword>
<dbReference type="Gene3D" id="3.30.565.10">
    <property type="entry name" value="Histidine kinase-like ATPase, C-terminal domain"/>
    <property type="match status" value="1"/>
</dbReference>
<evidence type="ECO:0000256" key="2">
    <source>
        <dbReference type="ARBA" id="ARBA00012438"/>
    </source>
</evidence>
<dbReference type="GO" id="GO:0005524">
    <property type="term" value="F:ATP binding"/>
    <property type="evidence" value="ECO:0007669"/>
    <property type="project" value="UniProtKB-KW"/>
</dbReference>
<evidence type="ECO:0000256" key="8">
    <source>
        <dbReference type="ARBA" id="ARBA00023012"/>
    </source>
</evidence>
<evidence type="ECO:0000256" key="9">
    <source>
        <dbReference type="SAM" id="Phobius"/>
    </source>
</evidence>
<feature type="transmembrane region" description="Helical" evidence="9">
    <location>
        <begin position="50"/>
        <end position="80"/>
    </location>
</feature>
<evidence type="ECO:0000256" key="4">
    <source>
        <dbReference type="ARBA" id="ARBA00022679"/>
    </source>
</evidence>
<accession>A0AAW9KGD1</accession>
<dbReference type="Pfam" id="PF07730">
    <property type="entry name" value="HisKA_3"/>
    <property type="match status" value="1"/>
</dbReference>
<dbReference type="GO" id="GO:0046983">
    <property type="term" value="F:protein dimerization activity"/>
    <property type="evidence" value="ECO:0007669"/>
    <property type="project" value="InterPro"/>
</dbReference>
<dbReference type="SUPFAM" id="SSF55874">
    <property type="entry name" value="ATPase domain of HSP90 chaperone/DNA topoisomerase II/histidine kinase"/>
    <property type="match status" value="1"/>
</dbReference>
<evidence type="ECO:0000256" key="7">
    <source>
        <dbReference type="ARBA" id="ARBA00022840"/>
    </source>
</evidence>
<sequence>MKVLVDKGALLCGCLLLALIVGQARTAAVIWLIAAVTIAGLSMSTEQRQWGIAMPAAYLLVGALSADSVTGAPLVVYALARLGALGTRRARMAAAAACIPFVVVMAARVQDTPVLALALAVCALAALLALRTVQEEAARRSLHAVRDDLREKVLTLQDTNAQLLQAQDYELRAAALSERTRIAREIHDGVGHLLTRLLLQVKALQVVHRDESGVVADLTTLDGGLDEALDSMRRSVHALSDDGEELATSLNLLGSRCGIESVSVDCPTDVEPPAAVARCVVAVVREALTNAARHGGARSARVAVTDYPAFWQVTVDNDGIVPAEGEPAVGCRVGSGLGLRSMTERVEALGGRVRITPRPRFTVFATIPKDGQGKEGTS</sequence>
<dbReference type="Proteomes" id="UP001289581">
    <property type="component" value="Unassembled WGS sequence"/>
</dbReference>
<dbReference type="SMART" id="SM00387">
    <property type="entry name" value="HATPase_c"/>
    <property type="match status" value="1"/>
</dbReference>
<dbReference type="GO" id="GO:0000155">
    <property type="term" value="F:phosphorelay sensor kinase activity"/>
    <property type="evidence" value="ECO:0007669"/>
    <property type="project" value="InterPro"/>
</dbReference>
<evidence type="ECO:0000256" key="1">
    <source>
        <dbReference type="ARBA" id="ARBA00000085"/>
    </source>
</evidence>
<name>A0AAW9KGD1_9ACTO</name>
<dbReference type="PANTHER" id="PTHR24421">
    <property type="entry name" value="NITRATE/NITRITE SENSOR PROTEIN NARX-RELATED"/>
    <property type="match status" value="1"/>
</dbReference>
<keyword evidence="3" id="KW-0597">Phosphoprotein</keyword>
<dbReference type="InterPro" id="IPR036890">
    <property type="entry name" value="HATPase_C_sf"/>
</dbReference>
<evidence type="ECO:0000259" key="10">
    <source>
        <dbReference type="SMART" id="SM00387"/>
    </source>
</evidence>